<feature type="compositionally biased region" description="Basic and acidic residues" evidence="10">
    <location>
        <begin position="47"/>
        <end position="56"/>
    </location>
</feature>
<dbReference type="InterPro" id="IPR051860">
    <property type="entry name" value="Plasmodium_CSP_Invasion"/>
</dbReference>
<keyword evidence="6" id="KW-0677">Repeat</keyword>
<sequence>MPARVLPPLVSETRGAKPSASNSQSGEQGWEVRKRAKRGFTASVFPHTERGLDDGRQPAFAAKESLLSKDSHRRQRQSGSSTASQRPIPSSGGAEPSGDRPFPSQLIGVLASFREGAGSQGREGRRNLPMLPTEDSAFAEKSVKLRRGGTSWRVQKPGFSAARSVTWPSVPSPVFQGGFSRDNPQLREETSAEEGSRWVAFASLQKRSGAESNPDREELAPGNFVGGSSVGDFVSRDELWRGGAVGGAGEERMRPEKVERGHLRRRDMWRQVSKGKRLARAKGEGIDGGERDPRVGALPGSFLGIRSSDDDDDDDDEEEEPRHQRHHHKHRHASEEEDEDQTEKGGEEKRHAASESSDAHHGEKSEDTAAEKKHKHGKKKPAEAAVHNPTQAPPAAQTAGASAVATPAGNQVLLQQAPPAGLVAGGLAVGTPAVAAGGAILPQAAVATGAGATPSATPAATPGATPPASPAAAGVVTPPATPAPAPGASPTAAPAAASGTTPPATPAAAPGATPPASPAAAGVVTPPATPAPAPGASPTAAPAAAPGTNPPASPAAAPGASPTATPTAAPGASPTAAPAAAPGATPPASPAAAPGASPTATPAAAPGASPTATPAAAPGATPPASPAVAGVVPPPATPAAAPAVAPLVAPAAAPGASASGTPAGLIVPQGVAGGPIVPTVAGTPVAEAVATPLVAAPVVAGAAPAVVVPATPEQAALAAESAREQLVAATLAAEGLAAGGELPHRGGAWKGWSLGLLVFIVIVAFSCCGGCGYIFNNKLGRSLHRMKRKYKDALARRRLSEMEKERAKKKDSTEESGQEEKDGRKHRSQKESKSSDENGDGKRRPKAALKLRGNPPAAGHIQADKGP</sequence>
<evidence type="ECO:0000313" key="12">
    <source>
        <dbReference type="EMBL" id="CEL70129.1"/>
    </source>
</evidence>
<feature type="region of interest" description="Disordered" evidence="10">
    <location>
        <begin position="795"/>
        <end position="867"/>
    </location>
</feature>
<evidence type="ECO:0000256" key="3">
    <source>
        <dbReference type="ARBA" id="ARBA00021911"/>
    </source>
</evidence>
<dbReference type="EMBL" id="LN714486">
    <property type="protein sequence ID" value="CEL70129.1"/>
    <property type="molecule type" value="Genomic_DNA"/>
</dbReference>
<keyword evidence="5" id="KW-0325">Glycoprotein</keyword>
<feature type="region of interest" description="Disordered" evidence="10">
    <location>
        <begin position="450"/>
        <end position="626"/>
    </location>
</feature>
<dbReference type="PANTHER" id="PTHR44826">
    <property type="entry name" value="SPORE COAT PROTEIN SP85"/>
    <property type="match status" value="1"/>
</dbReference>
<evidence type="ECO:0000256" key="4">
    <source>
        <dbReference type="ARBA" id="ARBA00022522"/>
    </source>
</evidence>
<feature type="compositionally biased region" description="Low complexity" evidence="10">
    <location>
        <begin position="488"/>
        <end position="511"/>
    </location>
</feature>
<feature type="compositionally biased region" description="Basic and acidic residues" evidence="10">
    <location>
        <begin position="281"/>
        <end position="294"/>
    </location>
</feature>
<feature type="compositionally biased region" description="Acidic residues" evidence="10">
    <location>
        <begin position="309"/>
        <end position="319"/>
    </location>
</feature>
<dbReference type="AlphaFoldDB" id="A0A0F7UJ85"/>
<evidence type="ECO:0000256" key="6">
    <source>
        <dbReference type="ARBA" id="ARBA00022737"/>
    </source>
</evidence>
<feature type="compositionally biased region" description="Basic and acidic residues" evidence="10">
    <location>
        <begin position="795"/>
        <end position="842"/>
    </location>
</feature>
<feature type="compositionally biased region" description="Basic and acidic residues" evidence="10">
    <location>
        <begin position="184"/>
        <end position="196"/>
    </location>
</feature>
<feature type="transmembrane region" description="Helical" evidence="11">
    <location>
        <begin position="752"/>
        <end position="775"/>
    </location>
</feature>
<evidence type="ECO:0000256" key="8">
    <source>
        <dbReference type="ARBA" id="ARBA00033726"/>
    </source>
</evidence>
<keyword evidence="7" id="KW-0449">Lipoprotein</keyword>
<evidence type="ECO:0000256" key="2">
    <source>
        <dbReference type="ARBA" id="ARBA00006241"/>
    </source>
</evidence>
<comment type="function">
    <text evidence="9">Essential sporozoite protein. In the mosquito vector, required for sporozoite development in the oocyst, migration through the vector hemolymph and entry into the vector salivary glands. In the vertebrate host, required for sporozoite migration through the host dermis and infection of host hepatocytes. Binds to highly sulfated heparan sulfate proteoglycans (HSPGs) on the surface of host hepatocytes.</text>
</comment>
<comment type="subcellular location">
    <subcellularLocation>
        <location evidence="1">Cell membrane</location>
        <topology evidence="1">Lipid-anchor</topology>
        <topology evidence="1">GPI-anchor</topology>
    </subcellularLocation>
</comment>
<feature type="compositionally biased region" description="Basic residues" evidence="10">
    <location>
        <begin position="270"/>
        <end position="280"/>
    </location>
</feature>
<evidence type="ECO:0000256" key="11">
    <source>
        <dbReference type="SAM" id="Phobius"/>
    </source>
</evidence>
<keyword evidence="11" id="KW-0472">Membrane</keyword>
<feature type="compositionally biased region" description="Low complexity" evidence="10">
    <location>
        <begin position="536"/>
        <end position="547"/>
    </location>
</feature>
<name>A0A0F7UJ85_NEOCL</name>
<keyword evidence="11" id="KW-0812">Transmembrane</keyword>
<dbReference type="GO" id="GO:0098552">
    <property type="term" value="C:side of membrane"/>
    <property type="evidence" value="ECO:0007669"/>
    <property type="project" value="UniProtKB-KW"/>
</dbReference>
<keyword evidence="5" id="KW-0336">GPI-anchor</keyword>
<feature type="compositionally biased region" description="Low complexity" evidence="10">
    <location>
        <begin position="554"/>
        <end position="583"/>
    </location>
</feature>
<feature type="region of interest" description="Disordered" evidence="10">
    <location>
        <begin position="163"/>
        <end position="228"/>
    </location>
</feature>
<organism evidence="12">
    <name type="scientific">Neospora caninum (strain Liverpool)</name>
    <dbReference type="NCBI Taxonomy" id="572307"/>
    <lineage>
        <taxon>Eukaryota</taxon>
        <taxon>Sar</taxon>
        <taxon>Alveolata</taxon>
        <taxon>Apicomplexa</taxon>
        <taxon>Conoidasida</taxon>
        <taxon>Coccidia</taxon>
        <taxon>Eucoccidiorida</taxon>
        <taxon>Eimeriorina</taxon>
        <taxon>Sarcocystidae</taxon>
        <taxon>Neospora</taxon>
    </lineage>
</organism>
<evidence type="ECO:0000256" key="1">
    <source>
        <dbReference type="ARBA" id="ARBA00004609"/>
    </source>
</evidence>
<evidence type="ECO:0000256" key="7">
    <source>
        <dbReference type="ARBA" id="ARBA00023288"/>
    </source>
</evidence>
<proteinExistence type="inferred from homology"/>
<feature type="region of interest" description="Disordered" evidence="10">
    <location>
        <begin position="1"/>
        <end position="136"/>
    </location>
</feature>
<keyword evidence="11" id="KW-1133">Transmembrane helix</keyword>
<protein>
    <recommendedName>
        <fullName evidence="3">Circumsporozoite protein</fullName>
    </recommendedName>
</protein>
<evidence type="ECO:0000256" key="5">
    <source>
        <dbReference type="ARBA" id="ARBA00022622"/>
    </source>
</evidence>
<feature type="compositionally biased region" description="Low complexity" evidence="10">
    <location>
        <begin position="383"/>
        <end position="403"/>
    </location>
</feature>
<evidence type="ECO:0000256" key="10">
    <source>
        <dbReference type="SAM" id="MobiDB-lite"/>
    </source>
</evidence>
<feature type="compositionally biased region" description="Low complexity" evidence="10">
    <location>
        <begin position="450"/>
        <end position="463"/>
    </location>
</feature>
<evidence type="ECO:0000256" key="9">
    <source>
        <dbReference type="ARBA" id="ARBA00045806"/>
    </source>
</evidence>
<feature type="compositionally biased region" description="Basic residues" evidence="10">
    <location>
        <begin position="323"/>
        <end position="332"/>
    </location>
</feature>
<feature type="compositionally biased region" description="Basic and acidic residues" evidence="10">
    <location>
        <begin position="249"/>
        <end position="269"/>
    </location>
</feature>
<accession>A0A0F7UJ85</accession>
<dbReference type="PANTHER" id="PTHR44826:SF3">
    <property type="entry name" value="SPORE COAT PROTEIN SP85"/>
    <property type="match status" value="1"/>
</dbReference>
<feature type="compositionally biased region" description="Polar residues" evidence="10">
    <location>
        <begin position="77"/>
        <end position="88"/>
    </location>
</feature>
<reference evidence="12" key="1">
    <citation type="journal article" date="2015" name="PLoS ONE">
        <title>Comprehensive Evaluation of Toxoplasma gondii VEG and Neospora caninum LIV Genomes with Tachyzoite Stage Transcriptome and Proteome Defines Novel Transcript Features.</title>
        <authorList>
            <person name="Ramaprasad A."/>
            <person name="Mourier T."/>
            <person name="Naeem R."/>
            <person name="Malas T.B."/>
            <person name="Moussa E."/>
            <person name="Panigrahi A."/>
            <person name="Vermont S.J."/>
            <person name="Otto T.D."/>
            <person name="Wastling J."/>
            <person name="Pain A."/>
        </authorList>
    </citation>
    <scope>NUCLEOTIDE SEQUENCE</scope>
    <source>
        <strain evidence="12">Liverpool</strain>
    </source>
</reference>
<keyword evidence="4" id="KW-0748">Sporozoite</keyword>
<gene>
    <name evidence="12" type="ORF">BN1204_058160</name>
</gene>
<comment type="function">
    <text evidence="8">In the vertebrate host, binds to highly sulfated heparan sulfate proteoglycans (HSPGs) on the surface of host hepatocytes and is required for sporozoite invasion of the host hepatocytes.</text>
</comment>
<dbReference type="GO" id="GO:0005886">
    <property type="term" value="C:plasma membrane"/>
    <property type="evidence" value="ECO:0007669"/>
    <property type="project" value="UniProtKB-SubCell"/>
</dbReference>
<feature type="compositionally biased region" description="Low complexity" evidence="10">
    <location>
        <begin position="590"/>
        <end position="619"/>
    </location>
</feature>
<comment type="similarity">
    <text evidence="2">Belongs to the plasmodium circumsporozoite protein family.</text>
</comment>
<feature type="region of interest" description="Disordered" evidence="10">
    <location>
        <begin position="243"/>
        <end position="403"/>
    </location>
</feature>
<feature type="compositionally biased region" description="Basic and acidic residues" evidence="10">
    <location>
        <begin position="342"/>
        <end position="371"/>
    </location>
</feature>